<dbReference type="EMBL" id="JASBWV010000001">
    <property type="protein sequence ID" value="KAJ9127770.1"/>
    <property type="molecule type" value="Genomic_DNA"/>
</dbReference>
<keyword evidence="2" id="KW-1185">Reference proteome</keyword>
<evidence type="ECO:0000313" key="2">
    <source>
        <dbReference type="Proteomes" id="UP001234202"/>
    </source>
</evidence>
<gene>
    <name evidence="1" type="ORF">QFC24_000053</name>
</gene>
<evidence type="ECO:0000313" key="1">
    <source>
        <dbReference type="EMBL" id="KAJ9127770.1"/>
    </source>
</evidence>
<accession>A0ACC2XWP6</accession>
<sequence>MSTITAKPFKLALVQLAGLGKDKTRNLAIASAGVKRAVEEGKANVVVLPEIFNSPYAVTAFRSYAEPIPPTSSLPTPASEILKHAAQAESLAALSSMAQDNGCWLIGGSIPEIESGEDKIYNTCTVYNPQGTSRSLLSSLPAFTHMCQITTTLLPRLGDLIAKHRKVHLFDIDIPGKQTFKESETLTGGTELSTVTTEFGKIGLGICYDIVRRVFLLTLLQPTLPDAFCSSFFFISLIPRVLPSLPIVSPRTDSHTRHKNPYLLFLPRSRPALTYSNTRRRNTIALQRFPEMAMIAARQGCIAMIYPSAFK</sequence>
<comment type="caution">
    <text evidence="1">The sequence shown here is derived from an EMBL/GenBank/DDBJ whole genome shotgun (WGS) entry which is preliminary data.</text>
</comment>
<protein>
    <submittedName>
        <fullName evidence="1">Uncharacterized protein</fullName>
    </submittedName>
</protein>
<organism evidence="1 2">
    <name type="scientific">Naganishia onofrii</name>
    <dbReference type="NCBI Taxonomy" id="1851511"/>
    <lineage>
        <taxon>Eukaryota</taxon>
        <taxon>Fungi</taxon>
        <taxon>Dikarya</taxon>
        <taxon>Basidiomycota</taxon>
        <taxon>Agaricomycotina</taxon>
        <taxon>Tremellomycetes</taxon>
        <taxon>Filobasidiales</taxon>
        <taxon>Filobasidiaceae</taxon>
        <taxon>Naganishia</taxon>
    </lineage>
</organism>
<reference evidence="1" key="1">
    <citation type="submission" date="2023-04" db="EMBL/GenBank/DDBJ databases">
        <title>Draft Genome sequencing of Naganishia species isolated from polar environments using Oxford Nanopore Technology.</title>
        <authorList>
            <person name="Leo P."/>
            <person name="Venkateswaran K."/>
        </authorList>
    </citation>
    <scope>NUCLEOTIDE SEQUENCE</scope>
    <source>
        <strain evidence="1">DBVPG 5303</strain>
    </source>
</reference>
<proteinExistence type="predicted"/>
<dbReference type="Proteomes" id="UP001234202">
    <property type="component" value="Unassembled WGS sequence"/>
</dbReference>
<name>A0ACC2XWP6_9TREE</name>